<keyword evidence="6" id="KW-0808">Transferase</keyword>
<dbReference type="SUPFAM" id="SSF48439">
    <property type="entry name" value="Protein prenylyltransferase"/>
    <property type="match status" value="1"/>
</dbReference>
<dbReference type="GO" id="GO:0005953">
    <property type="term" value="C:CAAX-protein geranylgeranyltransferase complex"/>
    <property type="evidence" value="ECO:0007669"/>
    <property type="project" value="TreeGrafter"/>
</dbReference>
<accession>A0A6P7TID9</accession>
<dbReference type="Pfam" id="PF01239">
    <property type="entry name" value="PPTA"/>
    <property type="match status" value="5"/>
</dbReference>
<evidence type="ECO:0000256" key="3">
    <source>
        <dbReference type="ARBA" id="ARBA00012700"/>
    </source>
</evidence>
<dbReference type="GO" id="GO:0004662">
    <property type="term" value="F:CAAX-protein geranylgeranyltransferase activity"/>
    <property type="evidence" value="ECO:0007669"/>
    <property type="project" value="UniProtKB-EC"/>
</dbReference>
<dbReference type="PANTHER" id="PTHR11129:SF1">
    <property type="entry name" value="PROTEIN FARNESYLTRANSFERASE_GERANYLGERANYLTRANSFERASE TYPE-1 SUBUNIT ALPHA"/>
    <property type="match status" value="1"/>
</dbReference>
<dbReference type="PROSITE" id="PS51147">
    <property type="entry name" value="PFTA"/>
    <property type="match status" value="5"/>
</dbReference>
<dbReference type="EC" id="2.5.1.58" evidence="4"/>
<evidence type="ECO:0000256" key="6">
    <source>
        <dbReference type="ARBA" id="ARBA00022679"/>
    </source>
</evidence>
<name>A0A6P7TID9_9MOLL</name>
<evidence type="ECO:0000256" key="2">
    <source>
        <dbReference type="ARBA" id="ARBA00006734"/>
    </source>
</evidence>
<evidence type="ECO:0000256" key="1">
    <source>
        <dbReference type="ARBA" id="ARBA00001946"/>
    </source>
</evidence>
<evidence type="ECO:0000256" key="12">
    <source>
        <dbReference type="ARBA" id="ARBA00043086"/>
    </source>
</evidence>
<evidence type="ECO:0000256" key="5">
    <source>
        <dbReference type="ARBA" id="ARBA00022602"/>
    </source>
</evidence>
<dbReference type="KEGG" id="osn:115223203"/>
<dbReference type="PANTHER" id="PTHR11129">
    <property type="entry name" value="PROTEIN FARNESYLTRANSFERASE ALPHA SUBUNIT/RAB GERANYLGERANYL TRANSFERASE ALPHA SUBUNIT"/>
    <property type="match status" value="1"/>
</dbReference>
<proteinExistence type="inferred from homology"/>
<dbReference type="Gene3D" id="1.25.40.120">
    <property type="entry name" value="Protein prenylyltransferase"/>
    <property type="match status" value="1"/>
</dbReference>
<reference evidence="15" key="1">
    <citation type="submission" date="2025-08" db="UniProtKB">
        <authorList>
            <consortium name="RefSeq"/>
        </authorList>
    </citation>
    <scope>IDENTIFICATION</scope>
</reference>
<keyword evidence="7" id="KW-0677">Repeat</keyword>
<organism evidence="14 15">
    <name type="scientific">Octopus sinensis</name>
    <name type="common">East Asian common octopus</name>
    <dbReference type="NCBI Taxonomy" id="2607531"/>
    <lineage>
        <taxon>Eukaryota</taxon>
        <taxon>Metazoa</taxon>
        <taxon>Spiralia</taxon>
        <taxon>Lophotrochozoa</taxon>
        <taxon>Mollusca</taxon>
        <taxon>Cephalopoda</taxon>
        <taxon>Coleoidea</taxon>
        <taxon>Octopodiformes</taxon>
        <taxon>Octopoda</taxon>
        <taxon>Incirrata</taxon>
        <taxon>Octopodidae</taxon>
        <taxon>Octopus</taxon>
    </lineage>
</organism>
<keyword evidence="8" id="KW-0460">Magnesium</keyword>
<keyword evidence="14" id="KW-1185">Reference proteome</keyword>
<evidence type="ECO:0000256" key="10">
    <source>
        <dbReference type="ARBA" id="ARBA00041392"/>
    </source>
</evidence>
<evidence type="ECO:0000256" key="8">
    <source>
        <dbReference type="ARBA" id="ARBA00022842"/>
    </source>
</evidence>
<dbReference type="Proteomes" id="UP000515154">
    <property type="component" value="Linkage group LG22"/>
</dbReference>
<comment type="cofactor">
    <cofactor evidence="1">
        <name>Mg(2+)</name>
        <dbReference type="ChEBI" id="CHEBI:18420"/>
    </cofactor>
</comment>
<sequence length="331" mass="38973">MADSSSDEGNATAGMTRYDELPEWSDISPVPQDDGPYPVVRIAYTDQFQLVFDYFRAIVAKDERSERALKLTKDAIEMNAANYTVWHYRRLLLKDLDCDLKTELEYVSEIIGEHPKNYQVWHHRQVVVEWLDDPSEELAFTASILSLDAKNYHAWQHRQWVLKKYSLWDHELDYVDKLLKEDLRNNSAWNQRYFVINNTKTFNEKVIEEEIQYAIQYIRQAPHNESSWNYVKGILIPNGLHNYPQLLDFCLELLDNHITSPHLLACLVDIYESKLEKDTGNKEILTKALELCDSLAVQHDPVRQNYWNYVAKSMKLRFSEDTKDEKMNESS</sequence>
<dbReference type="RefSeq" id="XP_029649522.1">
    <property type="nucleotide sequence ID" value="XM_029793662.2"/>
</dbReference>
<dbReference type="InterPro" id="IPR002088">
    <property type="entry name" value="Prenyl_trans_a"/>
</dbReference>
<evidence type="ECO:0000313" key="15">
    <source>
        <dbReference type="RefSeq" id="XP_029649522.1"/>
    </source>
</evidence>
<evidence type="ECO:0000256" key="13">
    <source>
        <dbReference type="ARBA" id="ARBA00043219"/>
    </source>
</evidence>
<evidence type="ECO:0000313" key="14">
    <source>
        <dbReference type="Proteomes" id="UP000515154"/>
    </source>
</evidence>
<dbReference type="GO" id="GO:0005965">
    <property type="term" value="C:protein farnesyltransferase complex"/>
    <property type="evidence" value="ECO:0007669"/>
    <property type="project" value="TreeGrafter"/>
</dbReference>
<evidence type="ECO:0000256" key="4">
    <source>
        <dbReference type="ARBA" id="ARBA00012702"/>
    </source>
</evidence>
<gene>
    <name evidence="15" type="primary">LOC115223203</name>
</gene>
<dbReference type="EC" id="2.5.1.59" evidence="3"/>
<comment type="similarity">
    <text evidence="2">Belongs to the protein prenyltransferase subunit alpha family.</text>
</comment>
<evidence type="ECO:0000256" key="11">
    <source>
        <dbReference type="ARBA" id="ARBA00042436"/>
    </source>
</evidence>
<dbReference type="GO" id="GO:0004660">
    <property type="term" value="F:protein farnesyltransferase activity"/>
    <property type="evidence" value="ECO:0007669"/>
    <property type="project" value="UniProtKB-EC"/>
</dbReference>
<evidence type="ECO:0000256" key="9">
    <source>
        <dbReference type="ARBA" id="ARBA00040965"/>
    </source>
</evidence>
<protein>
    <recommendedName>
        <fullName evidence="9">Protein farnesyltransferase/geranylgeranyltransferase type-1 subunit alpha</fullName>
        <ecNumber evidence="4">2.5.1.58</ecNumber>
        <ecNumber evidence="3">2.5.1.59</ecNumber>
    </recommendedName>
    <alternativeName>
        <fullName evidence="12">CAAX farnesyltransferase subunit alpha</fullName>
    </alternativeName>
    <alternativeName>
        <fullName evidence="11">FTase-alpha</fullName>
    </alternativeName>
    <alternativeName>
        <fullName evidence="10">Ras proteins prenyltransferase subunit alpha</fullName>
    </alternativeName>
    <alternativeName>
        <fullName evidence="13">Type I protein geranyl-geranyltransferase subunit alpha</fullName>
    </alternativeName>
</protein>
<keyword evidence="5" id="KW-0637">Prenyltransferase</keyword>
<evidence type="ECO:0000256" key="7">
    <source>
        <dbReference type="ARBA" id="ARBA00022737"/>
    </source>
</evidence>
<dbReference type="AlphaFoldDB" id="A0A6P7TID9"/>